<gene>
    <name evidence="1" type="ORF">PSSM7_224</name>
</gene>
<dbReference type="RefSeq" id="YP_004325051.1">
    <property type="nucleotide sequence ID" value="NC_015290.1"/>
</dbReference>
<dbReference type="EMBL" id="GU071103">
    <property type="protein sequence ID" value="ADO98883.1"/>
    <property type="molecule type" value="Genomic_DNA"/>
</dbReference>
<keyword evidence="2" id="KW-1185">Reference proteome</keyword>
<evidence type="ECO:0000313" key="1">
    <source>
        <dbReference type="EMBL" id="ADO98883.1"/>
    </source>
</evidence>
<dbReference type="KEGG" id="vg:10329384"/>
<accession>E3SNY8</accession>
<dbReference type="Proteomes" id="UP000006532">
    <property type="component" value="Segment"/>
</dbReference>
<reference evidence="1 2" key="1">
    <citation type="journal article" date="2010" name="Environ. Microbiol.">
        <title>Genomic analysis of oceanic cyanobacterial myoviruses compared with T4-like myoviruses from diverse hosts and environments.</title>
        <authorList>
            <person name="Sullivan M.B."/>
            <person name="Huang K.H."/>
            <person name="Ignacio-Espinoza J.C."/>
            <person name="Berlin A.M."/>
            <person name="Kelly L."/>
            <person name="Weigele P.R."/>
            <person name="DeFrancesco A.S."/>
            <person name="Kern S.E."/>
            <person name="Thompson L.R."/>
            <person name="Young S."/>
            <person name="Yandava C."/>
            <person name="Fu R."/>
            <person name="Krastins B."/>
            <person name="Chase M."/>
            <person name="Sarracino D."/>
            <person name="Osburne M.S."/>
            <person name="Henn M.R."/>
            <person name="Chisholm S.W."/>
        </authorList>
    </citation>
    <scope>NUCLEOTIDE SEQUENCE [LARGE SCALE GENOMIC DNA]</scope>
    <source>
        <strain evidence="1">NATL1A-15</strain>
    </source>
</reference>
<evidence type="ECO:0000313" key="2">
    <source>
        <dbReference type="Proteomes" id="UP000006532"/>
    </source>
</evidence>
<dbReference type="GeneID" id="10329384"/>
<protein>
    <submittedName>
        <fullName evidence="1">Uncharacterized protein</fullName>
    </submittedName>
</protein>
<name>E3SNY8_9CAUD</name>
<sequence length="27" mass="3237">MDLTRYKTSYIIRMSLIQDNFPSLTKT</sequence>
<proteinExistence type="predicted"/>
<organism evidence="1 2">
    <name type="scientific">Prochlorococcus phage P-SSM7</name>
    <dbReference type="NCBI Taxonomy" id="445688"/>
    <lineage>
        <taxon>Viruses</taxon>
        <taxon>Duplodnaviria</taxon>
        <taxon>Heunggongvirae</taxon>
        <taxon>Uroviricota</taxon>
        <taxon>Caudoviricetes</taxon>
        <taxon>Pantevenvirales</taxon>
        <taxon>Kyanoviridae</taxon>
        <taxon>Palaemonvirus</taxon>
        <taxon>Palaemonvirus pssm7</taxon>
    </lineage>
</organism>